<feature type="compositionally biased region" description="Polar residues" evidence="2">
    <location>
        <begin position="1700"/>
        <end position="1715"/>
    </location>
</feature>
<feature type="region of interest" description="Disordered" evidence="2">
    <location>
        <begin position="1"/>
        <end position="120"/>
    </location>
</feature>
<feature type="compositionally biased region" description="Polar residues" evidence="2">
    <location>
        <begin position="196"/>
        <end position="209"/>
    </location>
</feature>
<evidence type="ECO:0000256" key="2">
    <source>
        <dbReference type="SAM" id="MobiDB-lite"/>
    </source>
</evidence>
<feature type="domain" description="BAT2 N-terminal" evidence="3">
    <location>
        <begin position="1"/>
        <end position="208"/>
    </location>
</feature>
<feature type="compositionally biased region" description="Polar residues" evidence="2">
    <location>
        <begin position="1396"/>
        <end position="1405"/>
    </location>
</feature>
<dbReference type="InterPro" id="IPR033184">
    <property type="entry name" value="PRRC2"/>
</dbReference>
<feature type="compositionally biased region" description="Low complexity" evidence="2">
    <location>
        <begin position="98"/>
        <end position="120"/>
    </location>
</feature>
<keyword evidence="1" id="KW-0597">Phosphoprotein</keyword>
<feature type="compositionally biased region" description="Basic and acidic residues" evidence="2">
    <location>
        <begin position="957"/>
        <end position="968"/>
    </location>
</feature>
<feature type="compositionally biased region" description="Low complexity" evidence="2">
    <location>
        <begin position="1567"/>
        <end position="1583"/>
    </location>
</feature>
<organism evidence="4">
    <name type="scientific">Clastoptera arizonana</name>
    <name type="common">Arizona spittle bug</name>
    <dbReference type="NCBI Taxonomy" id="38151"/>
    <lineage>
        <taxon>Eukaryota</taxon>
        <taxon>Metazoa</taxon>
        <taxon>Ecdysozoa</taxon>
        <taxon>Arthropoda</taxon>
        <taxon>Hexapoda</taxon>
        <taxon>Insecta</taxon>
        <taxon>Pterygota</taxon>
        <taxon>Neoptera</taxon>
        <taxon>Paraneoptera</taxon>
        <taxon>Hemiptera</taxon>
        <taxon>Auchenorrhyncha</taxon>
        <taxon>Cercopoidea</taxon>
        <taxon>Clastopteridae</taxon>
        <taxon>Clastoptera</taxon>
    </lineage>
</organism>
<dbReference type="GO" id="GO:0030154">
    <property type="term" value="P:cell differentiation"/>
    <property type="evidence" value="ECO:0007669"/>
    <property type="project" value="TreeGrafter"/>
</dbReference>
<feature type="compositionally biased region" description="Polar residues" evidence="2">
    <location>
        <begin position="1046"/>
        <end position="1057"/>
    </location>
</feature>
<feature type="compositionally biased region" description="Basic and acidic residues" evidence="2">
    <location>
        <begin position="1177"/>
        <end position="1211"/>
    </location>
</feature>
<feature type="compositionally biased region" description="Polar residues" evidence="2">
    <location>
        <begin position="2272"/>
        <end position="2284"/>
    </location>
</feature>
<feature type="compositionally biased region" description="Basic and acidic residues" evidence="2">
    <location>
        <begin position="429"/>
        <end position="457"/>
    </location>
</feature>
<feature type="compositionally biased region" description="Basic and acidic residues" evidence="2">
    <location>
        <begin position="718"/>
        <end position="764"/>
    </location>
</feature>
<feature type="compositionally biased region" description="Basic and acidic residues" evidence="2">
    <location>
        <begin position="916"/>
        <end position="927"/>
    </location>
</feature>
<feature type="compositionally biased region" description="Polar residues" evidence="2">
    <location>
        <begin position="1257"/>
        <end position="1267"/>
    </location>
</feature>
<feature type="region of interest" description="Disordered" evidence="2">
    <location>
        <begin position="401"/>
        <end position="1485"/>
    </location>
</feature>
<reference evidence="4" key="1">
    <citation type="submission" date="2015-12" db="EMBL/GenBank/DDBJ databases">
        <title>De novo transcriptome assembly of four potential Pierce s Disease insect vectors from Arizona vineyards.</title>
        <authorList>
            <person name="Tassone E.E."/>
        </authorList>
    </citation>
    <scope>NUCLEOTIDE SEQUENCE</scope>
</reference>
<sequence>MSTLSGVTAKGEKGKSKYQSLDINSWFKTSKGESLETQQQKNTLQRRHGMQSLGKVPNTRRPPANLPSLKSEHSGNDPAVSLVPSGGTGWGSKPGEGSAPSTQSTTAITQTSQTASVSSVSTVTTVTSTSSSITPASAAAAAATSAVAASTPIIPPTIPTPTPHVDKSWSAIMSNSNETTPNFLAHQSPFFQQEFPSLSGAESTASTGQIKADSPHFGPGPSLRPQTEGSWMQGGSRPQVQMGGGAGNQQGTAPVPGPLSLPHLPPGVEVGGVRNNLGQSGGVGVQGGPLTQPPMPPHIRGVMPPFFVRGNFLGSFPSSNFQTPLHGPPRGNRFPYQPDGRFMQSGRPTIPQTTSNADSEDSVPRPIIKEEDLNRMDDIARDVGWATHDDIDYNQKLAFSDEEGGQDEDSPRKTNSKNLSQLQQSQAQESEKHSGRDVESSEHEDKSQRENIRDKTSIHAPPTSEPSRGWQPRPADFRGRASSSIPPQINYPQMRPQQQAHAPNRPPEDEEVRQSQRRVTKEIATAVERAKQRKEEEEKRYNTELKQAADKKLQELEKKMRSKSNSDKEESNTPSPGVNIPAPDWENEKDRSRTSSEGKDEKSPGIAAASENFRQMTQLDNRNTFVRDREQARDRERRAERESDQSGGQPAFSRVFQNNLPPRFQKQQTERPPPSYFRQNSGGSPQPSQSVSMYEPRWDNRNNGHYSNSGGGTKGRRNHTDSDVSDRDREEDRITKDRERREKNVTESHERDKYNKHGSRDRNNFDNGWKSGNYHESTDYNRGYNDYDNRIRQREIIDSDERRDKEKDNWDKNEQNTEKKFTNLRNSTHEDTFDEKREKDNMSERRSEREQMRPESRDRPQRPDSRDSRTSRESRNSRDSIRDDKYIQDIVNDRELSWADSSIEPEFKQEKPRKKDYRDENRRDNHYHQRHIPGPITREMLEAADRSEPQRLVPLIKSDKKPELKISDAQKGSSETKTSSDSVSREQAWQRHLSPAPNTTTIAKVVSGDAESWADSVDDPTLALQSPLEKPTTNEDFATGRENSESVEPSQSDQTGELVTIRNDQEEINMSLKTDSHREKNGNRSRGGQQDPRLSQRQGFSKFSGFRSAWSPRTNEGRGRGGRGSRGPTRSNQDYRHSESEISGDEISASTESGKEERDKKQDKEKSVLRSPKQGPRKSEKENKNRDTRRNEVEKVYGSNEGRRYDRRSNYDSKIGSGKEGFAPRGEPSRRGRGSFMRVRESSSNVGKRIDGYGPPSTKSPFTSQHSISEEKKGDNDSQGLTELKEEGTKAGDISIDDQNKHGSIAHDMVSKYIGTHPNSKKGSSVSPRLQFDRRERTSKSKDDRRDPRPVNRSDATEEAWETTSETSEQEDRGHDDVRNYEQRPRPYASNRHSRGANSKRTFNTKMGPGEKRSSGPYDRDSRSNQQSYVNGRVSASSNKINPNLTCGIKEPPVINRTDDIKFADSNQVPDNKKQNRSEKDKVNNLDHIDLNNFASVVIVDNHPEVTMEEEHSVFAADNGFQEVRSKKNVKEANRQLKEEIPIKSARGPKEQRNKQVASTKSAGAQSPGPVGGLSPSPASSVSQNDLPSQTVLKPAFERSRSSNKLPPRLARQREHNRLQKQQQQQHEVSELNKVNQAIGLFPLKDVSSNPAPPPSGNAWDKPIIAALKTNPPLLLNAGSMQLTSINNTLDSCGTEINEHPQSGASSQRSSPNTEKTLNKAIDKTVLDGTSPPRQTIIFENTNFKSPSELAMKAKYNNHLKNQRLDKGRERKIDEDPHAVGIGFKPPGTDKDNRTEPIQMNISFNKNEDSADMKLDFSFDSELSPLTDDKSNKTMVMPRSINIVQTSAAELNFKIASVKKVWENEPSVLEQVDDAIAVSTSSSFTPSFGNVEDTGSYVKAGVTSVDSTGVVQVDGSAMVSDEIVYKYVTFSSGPQIPNNASSYVPGGPNMMKADPNSASSNVCKVKPQPHAVIQPGALGEHVHQSPLSPSPGAFNSTNAQPSGPINYQTAAASFSNLSVPSPPAMLFNSSQPIQTQGEMYQAFQISSQVVGSQGRSQFSQFPPYGISQGLSQTSTYSQQNLFPYPSAPPPSGGPADLFPTPISQYRMQPPPAYGTSQQLSSNPNLLMSSNSNSLVSANLKASNAPIGAIGSKTGYPPSGQPPLIIQYDPSQMLNVNQSFALSNSQLVTPRPGNVPTIQASSSFYSPSTGSQSGFYPPGNSTLQPAQPSQTIQTGPFGMQAYTTQSAAATSVGMQSFGSQFLSNPLQMAQQFRTTAPSYHKSSGTVPLVSDPSKSPQQDILNSVFSSASQISSPKSRSSGTPNSGKQSGVGPSQQQSSPTQGHHKFASYQNATTANQLVMQQQQQV</sequence>
<feature type="compositionally biased region" description="Basic and acidic residues" evidence="2">
    <location>
        <begin position="1409"/>
        <end position="1423"/>
    </location>
</feature>
<feature type="compositionally biased region" description="Basic and acidic residues" evidence="2">
    <location>
        <begin position="1370"/>
        <end position="1385"/>
    </location>
</feature>
<dbReference type="PANTHER" id="PTHR14038:SF0">
    <property type="entry name" value="LP18708P"/>
    <property type="match status" value="1"/>
</dbReference>
<evidence type="ECO:0000259" key="3">
    <source>
        <dbReference type="Pfam" id="PF07001"/>
    </source>
</evidence>
<feature type="compositionally biased region" description="Basic and acidic residues" evidence="2">
    <location>
        <begin position="785"/>
        <end position="897"/>
    </location>
</feature>
<proteinExistence type="predicted"/>
<feature type="compositionally biased region" description="Polar residues" evidence="2">
    <location>
        <begin position="481"/>
        <end position="501"/>
    </location>
</feature>
<feature type="compositionally biased region" description="Basic and acidic residues" evidence="2">
    <location>
        <begin position="625"/>
        <end position="644"/>
    </location>
</feature>
<feature type="compositionally biased region" description="Polar residues" evidence="2">
    <location>
        <begin position="612"/>
        <end position="624"/>
    </location>
</feature>
<feature type="region of interest" description="Disordered" evidence="2">
    <location>
        <begin position="196"/>
        <end position="258"/>
    </location>
</feature>
<feature type="region of interest" description="Disordered" evidence="2">
    <location>
        <begin position="338"/>
        <end position="374"/>
    </location>
</feature>
<dbReference type="PANTHER" id="PTHR14038">
    <property type="entry name" value="BAT2 HLA-B-ASSOCIATED TRANSCRIPT 2"/>
    <property type="match status" value="1"/>
</dbReference>
<feature type="compositionally biased region" description="Low complexity" evidence="2">
    <location>
        <begin position="2323"/>
        <end position="2340"/>
    </location>
</feature>
<evidence type="ECO:0000313" key="4">
    <source>
        <dbReference type="EMBL" id="JAS12627.1"/>
    </source>
</evidence>
<feature type="compositionally biased region" description="Basic and acidic residues" evidence="2">
    <location>
        <begin position="586"/>
        <end position="603"/>
    </location>
</feature>
<accession>A0A1B6CGL2</accession>
<feature type="compositionally biased region" description="Polar residues" evidence="2">
    <location>
        <begin position="1424"/>
        <end position="1445"/>
    </location>
</feature>
<feature type="compositionally biased region" description="Low complexity" evidence="2">
    <location>
        <begin position="416"/>
        <end position="428"/>
    </location>
</feature>
<dbReference type="EMBL" id="GEDC01024671">
    <property type="protein sequence ID" value="JAS12627.1"/>
    <property type="molecule type" value="Transcribed_RNA"/>
</dbReference>
<protein>
    <recommendedName>
        <fullName evidence="3">BAT2 N-terminal domain-containing protein</fullName>
    </recommendedName>
</protein>
<feature type="compositionally biased region" description="Polar residues" evidence="2">
    <location>
        <begin position="1555"/>
        <end position="1565"/>
    </location>
</feature>
<feature type="region of interest" description="Disordered" evidence="2">
    <location>
        <begin position="2272"/>
        <end position="2352"/>
    </location>
</feature>
<feature type="compositionally biased region" description="Polar residues" evidence="2">
    <location>
        <begin position="1993"/>
        <end position="2006"/>
    </location>
</feature>
<feature type="compositionally biased region" description="Polar residues" evidence="2">
    <location>
        <begin position="17"/>
        <end position="28"/>
    </location>
</feature>
<name>A0A1B6CGL2_9HEMI</name>
<feature type="compositionally biased region" description="Basic and acidic residues" evidence="2">
    <location>
        <begin position="939"/>
        <end position="949"/>
    </location>
</feature>
<feature type="compositionally biased region" description="Polar residues" evidence="2">
    <location>
        <begin position="2291"/>
        <end position="2322"/>
    </location>
</feature>
<feature type="compositionally biased region" description="Polar residues" evidence="2">
    <location>
        <begin position="346"/>
        <end position="357"/>
    </location>
</feature>
<dbReference type="Pfam" id="PF07001">
    <property type="entry name" value="BAT2_N"/>
    <property type="match status" value="1"/>
</dbReference>
<feature type="compositionally biased region" description="Basic and acidic residues" evidence="2">
    <location>
        <begin position="528"/>
        <end position="571"/>
    </location>
</feature>
<feature type="region of interest" description="Disordered" evidence="2">
    <location>
        <begin position="2078"/>
        <end position="2103"/>
    </location>
</feature>
<feature type="compositionally biased region" description="Polar residues" evidence="2">
    <location>
        <begin position="1084"/>
        <end position="1101"/>
    </location>
</feature>
<feature type="region of interest" description="Disordered" evidence="2">
    <location>
        <begin position="1526"/>
        <end position="1587"/>
    </location>
</feature>
<feature type="compositionally biased region" description="Low complexity" evidence="2">
    <location>
        <begin position="681"/>
        <end position="690"/>
    </location>
</feature>
<feature type="region of interest" description="Disordered" evidence="2">
    <location>
        <begin position="1983"/>
        <end position="2006"/>
    </location>
</feature>
<gene>
    <name evidence="4" type="ORF">g.27370</name>
</gene>
<feature type="region of interest" description="Disordered" evidence="2">
    <location>
        <begin position="2208"/>
        <end position="2228"/>
    </location>
</feature>
<feature type="compositionally biased region" description="Basic and acidic residues" evidence="2">
    <location>
        <begin position="1153"/>
        <end position="1168"/>
    </location>
</feature>
<feature type="non-terminal residue" evidence="4">
    <location>
        <position position="2365"/>
    </location>
</feature>
<feature type="compositionally biased region" description="Polar residues" evidence="2">
    <location>
        <begin position="1317"/>
        <end position="1328"/>
    </location>
</feature>
<feature type="compositionally biased region" description="Basic and acidic residues" evidence="2">
    <location>
        <begin position="1526"/>
        <end position="1554"/>
    </location>
</feature>
<feature type="compositionally biased region" description="Basic and acidic residues" evidence="2">
    <location>
        <begin position="1471"/>
        <end position="1485"/>
    </location>
</feature>
<feature type="region of interest" description="Disordered" evidence="2">
    <location>
        <begin position="1694"/>
        <end position="1715"/>
    </location>
</feature>
<dbReference type="InterPro" id="IPR009738">
    <property type="entry name" value="BAT2_N"/>
</dbReference>
<feature type="compositionally biased region" description="Low complexity" evidence="2">
    <location>
        <begin position="973"/>
        <end position="982"/>
    </location>
</feature>
<feature type="compositionally biased region" description="Basic and acidic residues" evidence="2">
    <location>
        <begin position="1331"/>
        <end position="1356"/>
    </location>
</feature>
<evidence type="ECO:0000256" key="1">
    <source>
        <dbReference type="ARBA" id="ARBA00022553"/>
    </source>
</evidence>